<evidence type="ECO:0000313" key="4">
    <source>
        <dbReference type="EMBL" id="MST70490.1"/>
    </source>
</evidence>
<keyword evidence="1" id="KW-0479">Metal-binding</keyword>
<dbReference type="GO" id="GO:0046872">
    <property type="term" value="F:metal ion binding"/>
    <property type="evidence" value="ECO:0007669"/>
    <property type="project" value="UniProtKB-KW"/>
</dbReference>
<feature type="domain" description="Class II aldolase/adducin N-terminal" evidence="3">
    <location>
        <begin position="213"/>
        <end position="388"/>
    </location>
</feature>
<dbReference type="GO" id="GO:0005829">
    <property type="term" value="C:cytosol"/>
    <property type="evidence" value="ECO:0007669"/>
    <property type="project" value="TreeGrafter"/>
</dbReference>
<comment type="caution">
    <text evidence="4">The sequence shown here is derived from an EMBL/GenBank/DDBJ whole genome shotgun (WGS) entry which is preliminary data.</text>
</comment>
<dbReference type="RefSeq" id="WP_154554054.1">
    <property type="nucleotide sequence ID" value="NZ_VUNA01000005.1"/>
</dbReference>
<organism evidence="4 5">
    <name type="scientific">Mogibacterium kristiansenii</name>
    <dbReference type="NCBI Taxonomy" id="2606708"/>
    <lineage>
        <taxon>Bacteria</taxon>
        <taxon>Bacillati</taxon>
        <taxon>Bacillota</taxon>
        <taxon>Clostridia</taxon>
        <taxon>Peptostreptococcales</taxon>
        <taxon>Anaerovoracaceae</taxon>
        <taxon>Mogibacterium</taxon>
    </lineage>
</organism>
<protein>
    <submittedName>
        <fullName evidence="4">Class II aldolase/adducin family protein</fullName>
    </submittedName>
</protein>
<proteinExistence type="predicted"/>
<evidence type="ECO:0000313" key="5">
    <source>
        <dbReference type="Proteomes" id="UP000469424"/>
    </source>
</evidence>
<dbReference type="Proteomes" id="UP000469424">
    <property type="component" value="Unassembled WGS sequence"/>
</dbReference>
<dbReference type="EMBL" id="VUNA01000005">
    <property type="protein sequence ID" value="MST70490.1"/>
    <property type="molecule type" value="Genomic_DNA"/>
</dbReference>
<keyword evidence="2" id="KW-0456">Lyase</keyword>
<dbReference type="PANTHER" id="PTHR22789">
    <property type="entry name" value="FUCULOSE PHOSPHATE ALDOLASE"/>
    <property type="match status" value="1"/>
</dbReference>
<reference evidence="4 5" key="1">
    <citation type="submission" date="2019-08" db="EMBL/GenBank/DDBJ databases">
        <title>In-depth cultivation of the pig gut microbiome towards novel bacterial diversity and tailored functional studies.</title>
        <authorList>
            <person name="Wylensek D."/>
            <person name="Hitch T.C.A."/>
            <person name="Clavel T."/>
        </authorList>
    </citation>
    <scope>NUCLEOTIDE SEQUENCE [LARGE SCALE GENOMIC DNA]</scope>
    <source>
        <strain evidence="4 5">WCA-MUC-591-APC-4B</strain>
    </source>
</reference>
<evidence type="ECO:0000256" key="1">
    <source>
        <dbReference type="ARBA" id="ARBA00022723"/>
    </source>
</evidence>
<dbReference type="InterPro" id="IPR036409">
    <property type="entry name" value="Aldolase_II/adducin_N_sf"/>
</dbReference>
<accession>A0A6N7X4R9</accession>
<dbReference type="PANTHER" id="PTHR22789:SF0">
    <property type="entry name" value="3-OXO-TETRONATE 4-PHOSPHATE DECARBOXYLASE-RELATED"/>
    <property type="match status" value="1"/>
</dbReference>
<gene>
    <name evidence="4" type="ORF">FYJ65_03905</name>
</gene>
<name>A0A6N7X4R9_9FIRM</name>
<dbReference type="InterPro" id="IPR001303">
    <property type="entry name" value="Aldolase_II/adducin_N"/>
</dbReference>
<dbReference type="SUPFAM" id="SSF53639">
    <property type="entry name" value="AraD/HMP-PK domain-like"/>
    <property type="match status" value="2"/>
</dbReference>
<dbReference type="AlphaFoldDB" id="A0A6N7X4R9"/>
<sequence>MDINTAKEALLKRSNAFRERYFTAYGQLVLRVNEETYISSRENLRLSKLTGKDFDLFDINTGDIGRIFSSRDDINAIVFICTEAAVRFSKENQIMRPALDDLAQIIGPDVTVCPDGTARTLLKALRNRRGCFIQGSGIIAVGDTIEEAIAGARILEKSAEAEIYSGKLHGLQYLDPTTAQELHKYYDGSYSKVNQKEKVDFISSGAEEFQLRNRIIDCGKDMSRSELVQGSWGNISLRLNPDTMLITPSGMDYFSIRTEDIVRMNIHDLKYGMQRKPSSEYRLHAALYRRYPECNAIIHTHSNGISAFAAAHAGFRISEPPMDQLIGDMHCSEYRTPGTDELCDSIMEAIKGSHACIIANHGAIFCGNNLDVTLAIANAVESRACNLLGFGQRAEEEDA</sequence>
<evidence type="ECO:0000259" key="3">
    <source>
        <dbReference type="SMART" id="SM01007"/>
    </source>
</evidence>
<dbReference type="GO" id="GO:0019323">
    <property type="term" value="P:pentose catabolic process"/>
    <property type="evidence" value="ECO:0007669"/>
    <property type="project" value="TreeGrafter"/>
</dbReference>
<dbReference type="SMART" id="SM01007">
    <property type="entry name" value="Aldolase_II"/>
    <property type="match status" value="1"/>
</dbReference>
<evidence type="ECO:0000256" key="2">
    <source>
        <dbReference type="ARBA" id="ARBA00023239"/>
    </source>
</evidence>
<keyword evidence="5" id="KW-1185">Reference proteome</keyword>
<dbReference type="GO" id="GO:0016832">
    <property type="term" value="F:aldehyde-lyase activity"/>
    <property type="evidence" value="ECO:0007669"/>
    <property type="project" value="TreeGrafter"/>
</dbReference>
<dbReference type="Gene3D" id="3.40.225.10">
    <property type="entry name" value="Class II aldolase/adducin N-terminal domain"/>
    <property type="match status" value="2"/>
</dbReference>
<dbReference type="InterPro" id="IPR050197">
    <property type="entry name" value="Aldolase_class_II_sugar_metab"/>
</dbReference>
<dbReference type="Pfam" id="PF00596">
    <property type="entry name" value="Aldolase_II"/>
    <property type="match status" value="2"/>
</dbReference>